<reference evidence="2" key="1">
    <citation type="submission" date="2019-04" db="EMBL/GenBank/DDBJ databases">
        <title>Sequencing of skin fungus with MAO and IRED activity.</title>
        <authorList>
            <person name="Marsaioli A.J."/>
            <person name="Bonatto J.M.C."/>
            <person name="Reis Junior O."/>
        </authorList>
    </citation>
    <scope>NUCLEOTIDE SEQUENCE</scope>
    <source>
        <strain evidence="2">30M1</strain>
    </source>
</reference>
<sequence length="175" mass="19287">MSALHGIIQTLFETDHSLKDRAVKIAELLHGNSNSNNIPHTTMKMAEQMVAKDSSVRERAQLILSLQGGESLNQEAHGTAPTTTNQTRPQNDDASTHRRLNAESTKIDNGDPCPTPLIRYQQIIRKKKTRSMSSRSASPLTALPNPPPRVQKSNRTRPTSKTSSAVVVRSNRKST</sequence>
<gene>
    <name evidence="2" type="ORF">E8E13_001312</name>
</gene>
<dbReference type="AlphaFoldDB" id="A0A9P4WB49"/>
<feature type="compositionally biased region" description="Polar residues" evidence="1">
    <location>
        <begin position="68"/>
        <end position="89"/>
    </location>
</feature>
<name>A0A9P4WB49_CURKU</name>
<accession>A0A9P4WB49</accession>
<comment type="caution">
    <text evidence="2">The sequence shown here is derived from an EMBL/GenBank/DDBJ whole genome shotgun (WGS) entry which is preliminary data.</text>
</comment>
<organism evidence="2 3">
    <name type="scientific">Curvularia kusanoi</name>
    <name type="common">Cochliobolus kusanoi</name>
    <dbReference type="NCBI Taxonomy" id="90978"/>
    <lineage>
        <taxon>Eukaryota</taxon>
        <taxon>Fungi</taxon>
        <taxon>Dikarya</taxon>
        <taxon>Ascomycota</taxon>
        <taxon>Pezizomycotina</taxon>
        <taxon>Dothideomycetes</taxon>
        <taxon>Pleosporomycetidae</taxon>
        <taxon>Pleosporales</taxon>
        <taxon>Pleosporineae</taxon>
        <taxon>Pleosporaceae</taxon>
        <taxon>Curvularia</taxon>
    </lineage>
</organism>
<dbReference type="EMBL" id="SWKU01000011">
    <property type="protein sequence ID" value="KAF3002379.1"/>
    <property type="molecule type" value="Genomic_DNA"/>
</dbReference>
<dbReference type="Proteomes" id="UP000801428">
    <property type="component" value="Unassembled WGS sequence"/>
</dbReference>
<proteinExistence type="predicted"/>
<evidence type="ECO:0000313" key="3">
    <source>
        <dbReference type="Proteomes" id="UP000801428"/>
    </source>
</evidence>
<evidence type="ECO:0000256" key="1">
    <source>
        <dbReference type="SAM" id="MobiDB-lite"/>
    </source>
</evidence>
<evidence type="ECO:0000313" key="2">
    <source>
        <dbReference type="EMBL" id="KAF3002379.1"/>
    </source>
</evidence>
<feature type="region of interest" description="Disordered" evidence="1">
    <location>
        <begin position="67"/>
        <end position="175"/>
    </location>
</feature>
<protein>
    <submittedName>
        <fullName evidence="2">Uncharacterized protein</fullName>
    </submittedName>
</protein>
<keyword evidence="3" id="KW-1185">Reference proteome</keyword>
<feature type="compositionally biased region" description="Polar residues" evidence="1">
    <location>
        <begin position="151"/>
        <end position="165"/>
    </location>
</feature>